<evidence type="ECO:0008006" key="3">
    <source>
        <dbReference type="Google" id="ProtNLM"/>
    </source>
</evidence>
<keyword evidence="2" id="KW-1185">Reference proteome</keyword>
<evidence type="ECO:0000313" key="1">
    <source>
        <dbReference type="EMBL" id="MCZ8546363.1"/>
    </source>
</evidence>
<reference evidence="1" key="1">
    <citation type="submission" date="2022-11" db="EMBL/GenBank/DDBJ databases">
        <authorList>
            <person name="Coimbra C."/>
        </authorList>
    </citation>
    <scope>NUCLEOTIDE SEQUENCE</scope>
    <source>
        <strain evidence="1">Jales19</strain>
    </source>
</reference>
<sequence>MPTVQRIAESDPLLSTRVEVVEACGEWFVHVVEDGRDHTRSFDIEAFALNYAEGQCSRLKLKEYLRI</sequence>
<proteinExistence type="predicted"/>
<dbReference type="Proteomes" id="UP001152178">
    <property type="component" value="Unassembled WGS sequence"/>
</dbReference>
<accession>A0ABT4QXQ3</accession>
<gene>
    <name evidence="1" type="ORF">OOJ09_19415</name>
</gene>
<evidence type="ECO:0000313" key="2">
    <source>
        <dbReference type="Proteomes" id="UP001152178"/>
    </source>
</evidence>
<dbReference type="RefSeq" id="WP_269906721.1">
    <property type="nucleotide sequence ID" value="NZ_JAPFQA010000008.1"/>
</dbReference>
<comment type="caution">
    <text evidence="1">The sequence shown here is derived from an EMBL/GenBank/DDBJ whole genome shotgun (WGS) entry which is preliminary data.</text>
</comment>
<dbReference type="EMBL" id="JAPFQA010000008">
    <property type="protein sequence ID" value="MCZ8546363.1"/>
    <property type="molecule type" value="Genomic_DNA"/>
</dbReference>
<protein>
    <recommendedName>
        <fullName evidence="3">Transposase</fullName>
    </recommendedName>
</protein>
<name>A0ABT4QXQ3_9HYPH</name>
<organism evidence="1 2">
    <name type="scientific">Mesorhizobium qingshengii</name>
    <dbReference type="NCBI Taxonomy" id="1165689"/>
    <lineage>
        <taxon>Bacteria</taxon>
        <taxon>Pseudomonadati</taxon>
        <taxon>Pseudomonadota</taxon>
        <taxon>Alphaproteobacteria</taxon>
        <taxon>Hyphomicrobiales</taxon>
        <taxon>Phyllobacteriaceae</taxon>
        <taxon>Mesorhizobium</taxon>
    </lineage>
</organism>